<dbReference type="AlphaFoldDB" id="A0A437LE98"/>
<feature type="region of interest" description="Disordered" evidence="2">
    <location>
        <begin position="353"/>
        <end position="372"/>
    </location>
</feature>
<dbReference type="PANTHER" id="PTHR35936">
    <property type="entry name" value="MEMBRANE-BOUND LYTIC MUREIN TRANSGLYCOSYLASE F"/>
    <property type="match status" value="1"/>
</dbReference>
<evidence type="ECO:0000256" key="1">
    <source>
        <dbReference type="ARBA" id="ARBA00022729"/>
    </source>
</evidence>
<keyword evidence="5" id="KW-1185">Reference proteome</keyword>
<evidence type="ECO:0000256" key="2">
    <source>
        <dbReference type="SAM" id="MobiDB-lite"/>
    </source>
</evidence>
<organism evidence="4 5">
    <name type="scientific">Inhella crocodyli</name>
    <dbReference type="NCBI Taxonomy" id="2499851"/>
    <lineage>
        <taxon>Bacteria</taxon>
        <taxon>Pseudomonadati</taxon>
        <taxon>Pseudomonadota</taxon>
        <taxon>Betaproteobacteria</taxon>
        <taxon>Burkholderiales</taxon>
        <taxon>Sphaerotilaceae</taxon>
        <taxon>Inhella</taxon>
    </lineage>
</organism>
<dbReference type="OrthoDB" id="5904382at2"/>
<name>A0A437LE98_9BURK</name>
<sequence length="372" mass="39895">MPFSLAPVRWAKAGSKAAAGAVCASAGTDRASAMAAPTSEARGRIGGSQGGRKDKRSAAATARGTVRTRGQGAAQNRSVQTCKGGGMAESTRWRGALALALGMGLGASAAAAADRVRICFDVDRQSVHRYQDAAGQWHGAAFDLTRLALQRAGLQAEWLPLPWARCLREVTEYASRQQVEMLMFASPSPEREQALWPSAPLHADEGGVWYAKARLPEGPAWRSRADLKRFTLCGMNGGNFQWLADWGVTGPDFKPLSLQSALLMVQRGHCELFLFARQPVEGAVRLGHLQLPDGLAFEPYPDHASVTQHLMLARGNPAAPALLARLNAALTALHRSGESERIYRRYLPGGTGLKDTGRALQPPLPPPVAPRR</sequence>
<dbReference type="EMBL" id="SACM01000004">
    <property type="protein sequence ID" value="RVT83693.1"/>
    <property type="molecule type" value="Genomic_DNA"/>
</dbReference>
<evidence type="ECO:0000259" key="3">
    <source>
        <dbReference type="Pfam" id="PF00497"/>
    </source>
</evidence>
<accession>A0A437LE98</accession>
<protein>
    <submittedName>
        <fullName evidence="4">Transporter substrate-binding domain-containing protein</fullName>
    </submittedName>
</protein>
<dbReference type="Gene3D" id="3.40.190.10">
    <property type="entry name" value="Periplasmic binding protein-like II"/>
    <property type="match status" value="2"/>
</dbReference>
<feature type="compositionally biased region" description="Pro residues" evidence="2">
    <location>
        <begin position="362"/>
        <end position="372"/>
    </location>
</feature>
<reference evidence="4 5" key="1">
    <citation type="submission" date="2019-01" db="EMBL/GenBank/DDBJ databases">
        <authorList>
            <person name="Chen W.-M."/>
        </authorList>
    </citation>
    <scope>NUCLEOTIDE SEQUENCE [LARGE SCALE GENOMIC DNA]</scope>
    <source>
        <strain evidence="4 5">CCP-18</strain>
    </source>
</reference>
<feature type="compositionally biased region" description="Low complexity" evidence="2">
    <location>
        <begin position="58"/>
        <end position="74"/>
    </location>
</feature>
<evidence type="ECO:0000313" key="5">
    <source>
        <dbReference type="Proteomes" id="UP000288587"/>
    </source>
</evidence>
<dbReference type="InterPro" id="IPR001638">
    <property type="entry name" value="Solute-binding_3/MltF_N"/>
</dbReference>
<keyword evidence="1" id="KW-0732">Signal</keyword>
<evidence type="ECO:0000313" key="4">
    <source>
        <dbReference type="EMBL" id="RVT83693.1"/>
    </source>
</evidence>
<gene>
    <name evidence="4" type="ORF">EOD73_14045</name>
</gene>
<dbReference type="Pfam" id="PF00497">
    <property type="entry name" value="SBP_bac_3"/>
    <property type="match status" value="1"/>
</dbReference>
<feature type="domain" description="Solute-binding protein family 3/N-terminal" evidence="3">
    <location>
        <begin position="118"/>
        <end position="347"/>
    </location>
</feature>
<feature type="region of interest" description="Disordered" evidence="2">
    <location>
        <begin position="32"/>
        <end position="86"/>
    </location>
</feature>
<dbReference type="PANTHER" id="PTHR35936:SF35">
    <property type="entry name" value="L-CYSTINE-BINDING PROTEIN TCYJ"/>
    <property type="match status" value="1"/>
</dbReference>
<dbReference type="Proteomes" id="UP000288587">
    <property type="component" value="Unassembled WGS sequence"/>
</dbReference>
<comment type="caution">
    <text evidence="4">The sequence shown here is derived from an EMBL/GenBank/DDBJ whole genome shotgun (WGS) entry which is preliminary data.</text>
</comment>
<proteinExistence type="predicted"/>
<dbReference type="SUPFAM" id="SSF53850">
    <property type="entry name" value="Periplasmic binding protein-like II"/>
    <property type="match status" value="1"/>
</dbReference>